<dbReference type="GO" id="GO:0048471">
    <property type="term" value="C:perinuclear region of cytoplasm"/>
    <property type="evidence" value="ECO:0007669"/>
    <property type="project" value="TreeGrafter"/>
</dbReference>
<proteinExistence type="predicted"/>
<feature type="compositionally biased region" description="Low complexity" evidence="4">
    <location>
        <begin position="342"/>
        <end position="353"/>
    </location>
</feature>
<feature type="compositionally biased region" description="Basic and acidic residues" evidence="4">
    <location>
        <begin position="508"/>
        <end position="561"/>
    </location>
</feature>
<feature type="compositionally biased region" description="Basic and acidic residues" evidence="4">
    <location>
        <begin position="1565"/>
        <end position="1578"/>
    </location>
</feature>
<dbReference type="GO" id="GO:0031581">
    <property type="term" value="P:hemidesmosome assembly"/>
    <property type="evidence" value="ECO:0007669"/>
    <property type="project" value="TreeGrafter"/>
</dbReference>
<gene>
    <name evidence="5" type="ORF">AOXY_G30446</name>
</gene>
<dbReference type="FunFam" id="1.20.58.60:FF:000088">
    <property type="entry name" value="microtubule-actin cross-linking factor 1 isoform X2"/>
    <property type="match status" value="1"/>
</dbReference>
<dbReference type="InterPro" id="IPR043197">
    <property type="entry name" value="Plakin"/>
</dbReference>
<feature type="compositionally biased region" description="Low complexity" evidence="4">
    <location>
        <begin position="1368"/>
        <end position="1377"/>
    </location>
</feature>
<dbReference type="FunFam" id="1.20.58.60:FF:000141">
    <property type="entry name" value="Microtubule-actin cross-linking factor 1"/>
    <property type="match status" value="1"/>
</dbReference>
<evidence type="ECO:0000313" key="5">
    <source>
        <dbReference type="EMBL" id="KAK1153105.1"/>
    </source>
</evidence>
<dbReference type="Gene3D" id="3.90.1290.10">
    <property type="entry name" value="Plakin repeat"/>
    <property type="match status" value="5"/>
</dbReference>
<evidence type="ECO:0000256" key="2">
    <source>
        <dbReference type="ARBA" id="ARBA00022737"/>
    </source>
</evidence>
<dbReference type="CDD" id="cd00176">
    <property type="entry name" value="SPEC"/>
    <property type="match status" value="7"/>
</dbReference>
<feature type="compositionally biased region" description="Basic and acidic residues" evidence="4">
    <location>
        <begin position="1826"/>
        <end position="1840"/>
    </location>
</feature>
<dbReference type="GO" id="GO:0005200">
    <property type="term" value="F:structural constituent of cytoskeleton"/>
    <property type="evidence" value="ECO:0007669"/>
    <property type="project" value="TreeGrafter"/>
</dbReference>
<keyword evidence="3" id="KW-0175">Coiled coil</keyword>
<feature type="compositionally biased region" description="Basic and acidic residues" evidence="4">
    <location>
        <begin position="1942"/>
        <end position="1955"/>
    </location>
</feature>
<name>A0AAD8FQ66_ACIOX</name>
<feature type="region of interest" description="Disordered" evidence="4">
    <location>
        <begin position="337"/>
        <end position="373"/>
    </location>
</feature>
<feature type="region of interest" description="Disordered" evidence="4">
    <location>
        <begin position="771"/>
        <end position="835"/>
    </location>
</feature>
<feature type="region of interest" description="Disordered" evidence="4">
    <location>
        <begin position="1329"/>
        <end position="1435"/>
    </location>
</feature>
<feature type="coiled-coil region" evidence="3">
    <location>
        <begin position="3835"/>
        <end position="3897"/>
    </location>
</feature>
<feature type="region of interest" description="Disordered" evidence="4">
    <location>
        <begin position="1529"/>
        <end position="1592"/>
    </location>
</feature>
<feature type="region of interest" description="Disordered" evidence="4">
    <location>
        <begin position="1819"/>
        <end position="1840"/>
    </location>
</feature>
<accession>A0AAD8FQ66</accession>
<dbReference type="GO" id="GO:0030056">
    <property type="term" value="C:hemidesmosome"/>
    <property type="evidence" value="ECO:0007669"/>
    <property type="project" value="TreeGrafter"/>
</dbReference>
<dbReference type="Pfam" id="PF00681">
    <property type="entry name" value="Plectin"/>
    <property type="match status" value="6"/>
</dbReference>
<feature type="coiled-coil region" evidence="3">
    <location>
        <begin position="3584"/>
        <end position="3618"/>
    </location>
</feature>
<evidence type="ECO:0000256" key="4">
    <source>
        <dbReference type="SAM" id="MobiDB-lite"/>
    </source>
</evidence>
<dbReference type="FunFam" id="1.20.58.60:FF:000031">
    <property type="entry name" value="Microtubule-actin cross-linking factor 1"/>
    <property type="match status" value="1"/>
</dbReference>
<feature type="coiled-coil region" evidence="3">
    <location>
        <begin position="4037"/>
        <end position="4110"/>
    </location>
</feature>
<dbReference type="GO" id="GO:0042060">
    <property type="term" value="P:wound healing"/>
    <property type="evidence" value="ECO:0007669"/>
    <property type="project" value="TreeGrafter"/>
</dbReference>
<feature type="region of interest" description="Disordered" evidence="4">
    <location>
        <begin position="581"/>
        <end position="641"/>
    </location>
</feature>
<dbReference type="GO" id="GO:0005882">
    <property type="term" value="C:intermediate filament"/>
    <property type="evidence" value="ECO:0007669"/>
    <property type="project" value="TreeGrafter"/>
</dbReference>
<feature type="compositionally biased region" description="Basic and acidic residues" evidence="4">
    <location>
        <begin position="1882"/>
        <end position="1935"/>
    </location>
</feature>
<dbReference type="GO" id="GO:0008307">
    <property type="term" value="F:structural constituent of muscle"/>
    <property type="evidence" value="ECO:0007669"/>
    <property type="project" value="TreeGrafter"/>
</dbReference>
<dbReference type="FunFam" id="1.20.58.60:FF:000095">
    <property type="entry name" value="microtubule-actin cross-linking factor 1 isoform X2"/>
    <property type="match status" value="1"/>
</dbReference>
<feature type="compositionally biased region" description="Basic and acidic residues" evidence="4">
    <location>
        <begin position="1629"/>
        <end position="1653"/>
    </location>
</feature>
<dbReference type="GO" id="GO:0005925">
    <property type="term" value="C:focal adhesion"/>
    <property type="evidence" value="ECO:0007669"/>
    <property type="project" value="TreeGrafter"/>
</dbReference>
<keyword evidence="6" id="KW-1185">Reference proteome</keyword>
<dbReference type="SUPFAM" id="SSF46966">
    <property type="entry name" value="Spectrin repeat"/>
    <property type="match status" value="15"/>
</dbReference>
<feature type="compositionally biased region" description="Polar residues" evidence="4">
    <location>
        <begin position="1872"/>
        <end position="1881"/>
    </location>
</feature>
<reference evidence="5" key="1">
    <citation type="submission" date="2022-02" db="EMBL/GenBank/DDBJ databases">
        <title>Atlantic sturgeon de novo genome assembly.</title>
        <authorList>
            <person name="Stock M."/>
            <person name="Klopp C."/>
            <person name="Guiguen Y."/>
            <person name="Cabau C."/>
            <person name="Parinello H."/>
            <person name="Santidrian Yebra-Pimentel E."/>
            <person name="Kuhl H."/>
            <person name="Dirks R.P."/>
            <person name="Guessner J."/>
            <person name="Wuertz S."/>
            <person name="Du K."/>
            <person name="Schartl M."/>
        </authorList>
    </citation>
    <scope>NUCLEOTIDE SEQUENCE</scope>
    <source>
        <strain evidence="5">STURGEONOMICS-FGT-2020</strain>
        <tissue evidence="5">Whole blood</tissue>
    </source>
</reference>
<dbReference type="SMART" id="SM00250">
    <property type="entry name" value="PLEC"/>
    <property type="match status" value="15"/>
</dbReference>
<keyword evidence="2" id="KW-0677">Repeat</keyword>
<feature type="region of interest" description="Disordered" evidence="4">
    <location>
        <begin position="1469"/>
        <end position="1515"/>
    </location>
</feature>
<dbReference type="Gene3D" id="1.20.58.60">
    <property type="match status" value="14"/>
</dbReference>
<comment type="caution">
    <text evidence="5">The sequence shown here is derived from an EMBL/GenBank/DDBJ whole genome shotgun (WGS) entry which is preliminary data.</text>
</comment>
<dbReference type="PANTHER" id="PTHR23169:SF25">
    <property type="entry name" value="MICROTUBULE-ACTIN CROSS-LINKING FACTOR 1, ISOFORMS 1_2_3_4_5"/>
    <property type="match status" value="1"/>
</dbReference>
<dbReference type="Pfam" id="PF00435">
    <property type="entry name" value="Spectrin"/>
    <property type="match status" value="8"/>
</dbReference>
<evidence type="ECO:0000313" key="6">
    <source>
        <dbReference type="Proteomes" id="UP001230051"/>
    </source>
</evidence>
<feature type="region of interest" description="Disordered" evidence="4">
    <location>
        <begin position="1609"/>
        <end position="1659"/>
    </location>
</feature>
<feature type="compositionally biased region" description="Basic and acidic residues" evidence="4">
    <location>
        <begin position="1469"/>
        <end position="1485"/>
    </location>
</feature>
<keyword evidence="1" id="KW-0597">Phosphoprotein</keyword>
<feature type="compositionally biased region" description="Basic and acidic residues" evidence="4">
    <location>
        <begin position="2066"/>
        <end position="2076"/>
    </location>
</feature>
<organism evidence="5 6">
    <name type="scientific">Acipenser oxyrinchus oxyrinchus</name>
    <dbReference type="NCBI Taxonomy" id="40147"/>
    <lineage>
        <taxon>Eukaryota</taxon>
        <taxon>Metazoa</taxon>
        <taxon>Chordata</taxon>
        <taxon>Craniata</taxon>
        <taxon>Vertebrata</taxon>
        <taxon>Euteleostomi</taxon>
        <taxon>Actinopterygii</taxon>
        <taxon>Chondrostei</taxon>
        <taxon>Acipenseriformes</taxon>
        <taxon>Acipenseridae</taxon>
        <taxon>Acipenser</taxon>
    </lineage>
</organism>
<evidence type="ECO:0000256" key="3">
    <source>
        <dbReference type="SAM" id="Coils"/>
    </source>
</evidence>
<feature type="compositionally biased region" description="Basic and acidic residues" evidence="4">
    <location>
        <begin position="624"/>
        <end position="633"/>
    </location>
</feature>
<dbReference type="FunFam" id="1.20.58.60:FF:000021">
    <property type="entry name" value="Microtubule-actin cross-linking factor 1"/>
    <property type="match status" value="1"/>
</dbReference>
<dbReference type="InterPro" id="IPR018159">
    <property type="entry name" value="Spectrin/alpha-actinin"/>
</dbReference>
<dbReference type="GO" id="GO:0030506">
    <property type="term" value="F:ankyrin binding"/>
    <property type="evidence" value="ECO:0007669"/>
    <property type="project" value="TreeGrafter"/>
</dbReference>
<dbReference type="SMART" id="SM00150">
    <property type="entry name" value="SPEC"/>
    <property type="match status" value="20"/>
</dbReference>
<feature type="region of interest" description="Disordered" evidence="4">
    <location>
        <begin position="2065"/>
        <end position="2133"/>
    </location>
</feature>
<dbReference type="PANTHER" id="PTHR23169">
    <property type="entry name" value="ENVOPLAKIN"/>
    <property type="match status" value="1"/>
</dbReference>
<feature type="coiled-coil region" evidence="3">
    <location>
        <begin position="3366"/>
        <end position="3393"/>
    </location>
</feature>
<feature type="region of interest" description="Disordered" evidence="4">
    <location>
        <begin position="2488"/>
        <end position="2517"/>
    </location>
</feature>
<feature type="compositionally biased region" description="Basic and acidic residues" evidence="4">
    <location>
        <begin position="589"/>
        <end position="609"/>
    </location>
</feature>
<feature type="compositionally biased region" description="Basic and acidic residues" evidence="4">
    <location>
        <begin position="2145"/>
        <end position="2164"/>
    </location>
</feature>
<dbReference type="FunFam" id="1.20.58.60:FF:000008">
    <property type="entry name" value="microtubule-actin cross-linking factor 1"/>
    <property type="match status" value="2"/>
</dbReference>
<dbReference type="Proteomes" id="UP001230051">
    <property type="component" value="Unassembled WGS sequence"/>
</dbReference>
<dbReference type="GO" id="GO:0045104">
    <property type="term" value="P:intermediate filament cytoskeleton organization"/>
    <property type="evidence" value="ECO:0007669"/>
    <property type="project" value="InterPro"/>
</dbReference>
<dbReference type="EMBL" id="JAGXEW010000043">
    <property type="protein sequence ID" value="KAK1153105.1"/>
    <property type="molecule type" value="Genomic_DNA"/>
</dbReference>
<dbReference type="GO" id="GO:0045296">
    <property type="term" value="F:cadherin binding"/>
    <property type="evidence" value="ECO:0007669"/>
    <property type="project" value="TreeGrafter"/>
</dbReference>
<evidence type="ECO:0000256" key="1">
    <source>
        <dbReference type="ARBA" id="ARBA00022553"/>
    </source>
</evidence>
<feature type="region of interest" description="Disordered" evidence="4">
    <location>
        <begin position="508"/>
        <end position="566"/>
    </location>
</feature>
<feature type="compositionally biased region" description="Basic and acidic residues" evidence="4">
    <location>
        <begin position="1339"/>
        <end position="1350"/>
    </location>
</feature>
<dbReference type="InterPro" id="IPR001101">
    <property type="entry name" value="Plectin_repeat"/>
</dbReference>
<dbReference type="InterPro" id="IPR035915">
    <property type="entry name" value="Plakin_repeat_sf"/>
</dbReference>
<sequence>MQKGLIDQDTGLALLEAQLALSGLTVPDTSETLSLEEALRRKVIDERTGQSLQGLQTALELVDQSQLRNKKLHPVVSAVESGAIEEQMGLKILELQVSAGGLKAEGGRLLSLETASEEGLLTPQVRSKLEARLRTRRDLIDPNTAEKLSLSELARRCLTHKESGCRLLPVKQLAGGMVCLKSGRQVSIFRAVQEGLIDRQVTVRLLEAQLFAGGIADPRSGHRLTVDEAVRHGLIDQDMACAILIRQLQTGGVIDPLSGRRLTVDEAVQKDLLASRRALVILESLWSFMGLLWPETGEILPVAEKAGELLGEGCVEVLKGARIPDMMPTMTLSGSPSINRLSWGSSSSSNGGSPPAPRYDPKPGRTGEQVEDPRAEVEQRLLFHLMTHSYIDVHSGQRLVLLDQELSEVACALAVGGAGVCSGGEDEAEMETETDDRSPATGVWEAEESIQFLGRTAPAPGSDVARIHGKAKRKELVLHGNAEAVEKQTGKAVAAGKWAAETLEEEGFGKEKLNGEGEVDKSSRVQRAEVRERQKRDGKSKAKKEAMRRAEEELKRERRVQTVEADETEEKVILGFQSAGRVATVRSPSAEEQRAPVSGKSEESQSELKRMKRDKKERKKAGKDKREAEKRSGSDANRGQSVTDWKLEAVLAVVESEGALQHTGAEWETSLMMEQEQMDTETVMHSPQLMKQFQTQSDIKESEHYQSDLIQSQREVKQQSQSETVMALQSEDVRKGGRIPLLEERLAIAEEGEDSMARTVVNQEREELGGNLQTPVTHPHGSIAQSWQKTQTASRVLQTRTQEDSSAGKSIAAPSSTDTQTTGPPTASESVTVDSDEETVLEVLASQLREGGIVHKKPGAGGGGRKLLLDEALSRGVLQGHTTVRLMEKLGLFGGFFDSEVCEALTVDEVLEEGLMDEELMQKVLRSEKSVSGVFDASGGGSLCTVQEASRSGLLDQETAARLLEGQVASGGIVDLRRGKKVSVTLASKLGLVEDGTLREDLMKLEKAYKGKGVERETGLRKLELQAEMEGALDPETKEPVPLSQAIERGLVDREQASQVLARQVADGGIIHHGSGMRLSVEDALDRGLIDRDSAQELVEIEKAGRQQYVHPETKERIALPQATALGLVVRDLSNRVQEIQAMSGGCRDPDTGARLSLTEAVQRGMLEKPVVDKAMASPAMQRCVLDPERATAVPYSEIVNRARIDIETGQRFLRVGPFRGIRDDVTGDLIPVSLAMKAGRIDPVPALRILQSQADSGGIIDIATGDRLPLAAALRQGLVTEDMAKLIATNQLTAEGIVSPVSRERISLEEAEAKGLITKEMAADIQSNVGNLEESEEGERVLEQDEESRAPNGTSQGDRGAGTPAYSSKDFSSSDSMTHNQAGVQAFPPGTTKRSADTTIKDSPSHPDPPLITGHTGERAESNTLPPFASAQTPVKEDFAEMETTSTEAKESCLVLKQDVTVDYERLGDETQKDVSDSGERAEAGLKTLMPVREAEEGLSEASRIRREADEPVSMELETQQLQLLHQQAVHQKIKTKPSLTASSDRTEGLGTRTSVAESIVQVKESEEAAERGRESTEGQSMLEDGEGEVQTQITVCDRGVVITEEKQAGDRPLVQGELESEVLKTGNDAHGRDDTDKKGEDKEHLEKERGAGLEASDQIQTRVQTESTLFGMVEGSVILDRGMGFIVVDRPLAEEVKREVGEQTENRVTYTSNTEGVQGDLRIGGDDRPLSEDMGAVGLEVQGQAQTKLRDKPAKAKLYNASVGLGEREDRGGVREMEADDDGPLSEEVRQAGSVTQEVMRMEVQQVSTAEDAALAEEVSSGLEGEKNVEPSSKERKEREALLLKAKESIRRKVYERAVATEVEKKKETVPTSRGTLESPQKRLDIAGEKLEMKHDDGRTRGDDKSETARDSLELPVDSLEKAHDESSIDGDQRAQTGSRLKDASGEQTKSSEEGGETETNAMGISIGKEVQPNEVSLGKPEFSGRERQDGTVEAVRTPLKEQRTGQPESEGEPIPPAGTYFQEHLGGFSLSVDSVRLEREDTGLDFIARQRQGILLEAVTSPEGEKAFIKMEEPGEGVKQTSNETDRPKTPEGQVSGEKTTAEASDWAPSARKTPSAEAAVNGDQLRSKESKELLLEKIKKELKLGTKLERRPEKPVEQREAGPAPEGVTERPQDTEPQSQSRETPESTADPVGGEDDETPQGEGRKPAKLMKPSLSRQQCLEHDERLVAFLSLVLHVELRLKEQQQQPVGSSVSALQESILALDSELSSLSEGLARELDCVARVVASPPSDVPAQLLLAIEKDARNLQRSYSAVQGVTQARLQGLRTAQEQERCKLHSELQSLEGRALALQRWLGEIGGAESPGDPPQLTHNLQHWQELKAGLAERSASLDSIAFDIQLFISERAQDLTPQQSRQLLRQLNELQRSFREASGHTAARTEALLAAAAHERETEKETKVVQQQQQECAQKLDELALWLAEASSTVTNRQAESGGADDVTSLQQKQSDVKALQSDVQSRSDSVADLIKSTEEFLSESGPRLSPGDRAAMERKLSAARGQYAALRESSQAVQRELDSALSTALQQQSQKEKAAEELVVNRSQIGELLSWVSTLGGAGTALTQGGPETARHQQALGSGMRATQTDSSASLQPEESLESQCERLQAHHKELLSQQPAFILATQSAQAFLDRHGDSLTPGEKERLSSDLASLRAQYEGRLSRCEAQLKRATGLREELGKFLTEHGEFSSWLELSEQELRSLGEGQSDAQGLRDRAQLHRKFSEDVICHKADLRFITISGQKVLDAAGPGSGTGEGEPELDPSSTRLLVQGKLQDATDRFSQLHAKCSELGSHLTRVLERYQQYQDEAGSLETWLLGQEQNCERLLSDTTDPESLQRQLNMTKDLQGELEDHLAQVERLKRATSALLESEEQPRLSPEPIRSTADSLLTRFESLSQTVSERSDKLQTAVAQSQSVQEGLGGLLDWLGGVEGSLRGQDRVQPSSRAVQEALTHNQKLGWDLLSRQCSVEATRQAVAQFLQTADASTATGLQGELSELCQRFGALRSGQEQKETELRGVLPKLETFERLASQIQEFTETRGRALRTGSQPERDMQDFNQRIEELRGELTQEADSLGTLRELGAELSDSGVLADTHRLQDTVREVSEQFTRLETNVKQRAAEAQSCQLQMDKFRSLVGALQRWLQGVREQLPATETALSTEGLATRVQELEALLGDWESQGARVQEVNRAGSELETLIIEITAPRSQSRAGPPQLHGADGTSSVNGIHTCKDLTEIQCSMADAGRGYESVGAELGERLGLLGAMLEQRLGARREAASIASWLKEKEQTLSQQQLHERGSPSKTEAVQEQALQNKALLAELEQHSGKVEDLKQSLRSLIESNPDSPEAESWRKTLQDIDTMWLRTTQTASERQAQLEQSASLLVSFTAAESQLRPWLNEKELMMSVLGPLSIDPNMLGTQRQQVQFMLKEFETRRPQFHQLTQSAEGILHAAPSGAEPGSPSCEMVREQLAGVTGKWEELTSRLDLRSEHIDQAQGTSARYQALLGSLSTRLAALGERLDSQAALSTQPDALQRQLEETSGIRAELEQSREELGEARELCEELSQLIGEPYLREELRKRLEAVSTPFRSLEERAAEGINQLQSALSSSQQFQQMFDELRTWLDKRRDELRSSPPVSGLLGPLKDQLQEQEDFQKGLNQQRGTYELIQSQGQSLLLSVGPGEERGAVQAQLGSLRQHWEELGKESSERQGQLRECLGRAERYQQHRQELLPWIESCEARAGELEVSLDPEKLERGLQKARALGQEAEKRRSLLETLNASADLLIEACEAGEEEVRDQNAEANRRMDSVSELLQGRTAALEEMAGRLKEFRDSLGGVERRLEAARHQLEIQEALGPQACSGKSMERMRAQLEDLQAVQPQVEYLRDLARGLLEDAPTGGQTEDCALLDRQARDAEREFNSVREKLDECCSVLEGRLQGVNQVQTRVRDAFSRLADLDDELDGMSPVARDPDSLQSQAEDVQLFLSRLDSLRAELQGCDTEAQRMLQEGEGASPDLLALKRELEALSRQGAKLGDRAQGRLEQVEGTAQRLEEFYAELREVNALLGTAEEGQAAQGVVGSEVEVISQQLADFKVFQKEQVEPLQPRLQQANGAGQGLIQSAGKNSDTQGLEHELQETNARWNTLNKRVAERITHLQEALLHCGKFQDALDPLLSWLTDTEELIANQRPPSAEYKVVKAQIQEQKLLQRLLDDRRGTVEMIKAEGERIAQSAEPPDQEKIRKQLESLGESWRALLSKADTRQSQLEELLVLAKQFHETTEPLGEWLSATEKKLANSEPVGTQTSKINQQITQHKALSGEISGRSSLIDRAVSLGASLSLLSCPSDRARLSEQLQGVQEGYREVRERACRKGALLEQALANARIFGEDEVEVLNWLAEVQDRLEGAAVRDFRQAVLHRDHSIQLTLNEEIVTRRKNMDQAVKNGQALLKQTTGEEVIVIQEKLDGIKTRYTDITAASSRALRTLEQALQLSTRFSSTHQELCDWLSGVEEELNQSGGQSPSPEQIPRFHERQKELKNAATEQRLVLDTVNEVSSALLELVPWRAREGLDRLVSEANERFRSVSDIIAQRVQQIDAAIQRSQKYEQAADAELAWVSETERKLSALGPIRLQQDQTTAQIQVQKVGGEGQVLGVLCFLEHGFLKF</sequence>
<protein>
    <submittedName>
        <fullName evidence="5">Uncharacterized protein</fullName>
    </submittedName>
</protein>
<feature type="compositionally biased region" description="Basic and acidic residues" evidence="4">
    <location>
        <begin position="1395"/>
        <end position="1406"/>
    </location>
</feature>
<feature type="region of interest" description="Disordered" evidence="4">
    <location>
        <begin position="2145"/>
        <end position="2220"/>
    </location>
</feature>
<dbReference type="InterPro" id="IPR002017">
    <property type="entry name" value="Spectrin_repeat"/>
</dbReference>
<feature type="region of interest" description="Disordered" evidence="4">
    <location>
        <begin position="1863"/>
        <end position="2022"/>
    </location>
</feature>
<dbReference type="SUPFAM" id="SSF75399">
    <property type="entry name" value="Plakin repeat"/>
    <property type="match status" value="5"/>
</dbReference>
<dbReference type="GO" id="GO:0042383">
    <property type="term" value="C:sarcolemma"/>
    <property type="evidence" value="ECO:0007669"/>
    <property type="project" value="TreeGrafter"/>
</dbReference>
<feature type="compositionally biased region" description="Basic residues" evidence="4">
    <location>
        <begin position="610"/>
        <end position="623"/>
    </location>
</feature>
<feature type="compositionally biased region" description="Polar residues" evidence="4">
    <location>
        <begin position="1423"/>
        <end position="1434"/>
    </location>
</feature>
<feature type="compositionally biased region" description="Polar residues" evidence="4">
    <location>
        <begin position="783"/>
        <end position="833"/>
    </location>
</feature>